<dbReference type="GO" id="GO:0005634">
    <property type="term" value="C:nucleus"/>
    <property type="evidence" value="ECO:0007669"/>
    <property type="project" value="UniProtKB-SubCell"/>
</dbReference>
<protein>
    <recommendedName>
        <fullName evidence="10">Homeobox domain-containing protein</fullName>
    </recommendedName>
</protein>
<evidence type="ECO:0000313" key="11">
    <source>
        <dbReference type="EMBL" id="KDP38560.1"/>
    </source>
</evidence>
<dbReference type="AlphaFoldDB" id="A0A067L243"/>
<evidence type="ECO:0000256" key="9">
    <source>
        <dbReference type="SAM" id="MobiDB-lite"/>
    </source>
</evidence>
<evidence type="ECO:0000256" key="4">
    <source>
        <dbReference type="ARBA" id="ARBA00023125"/>
    </source>
</evidence>
<evidence type="ECO:0000259" key="10">
    <source>
        <dbReference type="PROSITE" id="PS50071"/>
    </source>
</evidence>
<sequence length="698" mass="77023">MATYYPSLSSQRENLQGSHPGDQKLTSYSELPSHHSNMTIYVNQASGPGSYSEFLSGSSLSLHNCAEFSSVGDRNEMMFIPPTTDTMNLQTIDGQLNTAVDHPARNHVNGDSQVVSRAQLGILDSEQNFHSQGLSLSLGTEMQSAVSVPSFQYQNLNLLLPSLSSPHPPATGKWALSYEGDGSSPSKGLKNSDCLSAFAGGNHNPIKTEASRNLQGLDSQNDVHDTYMYASSGYTLATLNSKYVKAAQKLLDEMVSVRKALKQRQSNKCFDDTEEADGRSKNQSIPPTSSGMSSGPSESTANSSPELSPAEQQELQNKKTKLLSMLVEVNRRYKQYYHQMQIVVSSFDMVAGHGAAKSYTALALQTISRHFRSLRDAITGQVEIISRKLGEQDTSPNGQGGIPRLRYVDQQLRQQMALQQLGVMRHAWRPQRGLPESSVSILRAWLFEHFLHPYPSDSEKIMLAKQTGLTRNQVANWFINARVRLWKPMVEEIYKEEFADSEAISKSSLDDGKKANGENHLASENRLDDFQDSVTSSAADTTCPVQVHNIKSDLIPDIEMNKTITTTVLQNDSIGDNVTDSGIKKHQLNQRSNIGDHSPYPDKNIPYDQHVDHSFMPAALSYDISELSGFAIGSQVSLALGLQSHETDAFQISDGNHIRSNNMAASSMGPDTMDYHCMDPGKQQERFGNSHLLHDFVI</sequence>
<feature type="region of interest" description="Disordered" evidence="9">
    <location>
        <begin position="262"/>
        <end position="315"/>
    </location>
</feature>
<dbReference type="InterPro" id="IPR009057">
    <property type="entry name" value="Homeodomain-like_sf"/>
</dbReference>
<dbReference type="InterPro" id="IPR008422">
    <property type="entry name" value="KN_HD"/>
</dbReference>
<feature type="domain" description="Homeobox" evidence="10">
    <location>
        <begin position="425"/>
        <end position="488"/>
    </location>
</feature>
<dbReference type="GO" id="GO:0006355">
    <property type="term" value="P:regulation of DNA-templated transcription"/>
    <property type="evidence" value="ECO:0007669"/>
    <property type="project" value="InterPro"/>
</dbReference>
<evidence type="ECO:0000256" key="8">
    <source>
        <dbReference type="PROSITE-ProRule" id="PRU00108"/>
    </source>
</evidence>
<dbReference type="PANTHER" id="PTHR11850">
    <property type="entry name" value="HOMEOBOX PROTEIN TRANSCRIPTION FACTORS"/>
    <property type="match status" value="1"/>
</dbReference>
<feature type="compositionally biased region" description="Low complexity" evidence="9">
    <location>
        <begin position="284"/>
        <end position="300"/>
    </location>
</feature>
<feature type="DNA-binding region" description="Homeobox" evidence="8">
    <location>
        <begin position="427"/>
        <end position="489"/>
    </location>
</feature>
<dbReference type="Proteomes" id="UP000027138">
    <property type="component" value="Unassembled WGS sequence"/>
</dbReference>
<reference evidence="11 12" key="1">
    <citation type="journal article" date="2014" name="PLoS ONE">
        <title>Global Analysis of Gene Expression Profiles in Physic Nut (Jatropha curcas L.) Seedlings Exposed to Salt Stress.</title>
        <authorList>
            <person name="Zhang L."/>
            <person name="Zhang C."/>
            <person name="Wu P."/>
            <person name="Chen Y."/>
            <person name="Li M."/>
            <person name="Jiang H."/>
            <person name="Wu G."/>
        </authorList>
    </citation>
    <scope>NUCLEOTIDE SEQUENCE [LARGE SCALE GENOMIC DNA]</scope>
    <source>
        <strain evidence="12">cv. GZQX0401</strain>
        <tissue evidence="11">Young leaves</tissue>
    </source>
</reference>
<feature type="region of interest" description="Disordered" evidence="9">
    <location>
        <begin position="508"/>
        <end position="528"/>
    </location>
</feature>
<dbReference type="CDD" id="cd00086">
    <property type="entry name" value="homeodomain"/>
    <property type="match status" value="1"/>
</dbReference>
<keyword evidence="4 8" id="KW-0238">DNA-binding</keyword>
<feature type="region of interest" description="Disordered" evidence="9">
    <location>
        <begin position="1"/>
        <end position="30"/>
    </location>
</feature>
<keyword evidence="7 8" id="KW-0539">Nucleus</keyword>
<evidence type="ECO:0000256" key="5">
    <source>
        <dbReference type="ARBA" id="ARBA00023155"/>
    </source>
</evidence>
<dbReference type="GO" id="GO:0003677">
    <property type="term" value="F:DNA binding"/>
    <property type="evidence" value="ECO:0007669"/>
    <property type="project" value="UniProtKB-UniRule"/>
</dbReference>
<keyword evidence="3" id="KW-0805">Transcription regulation</keyword>
<dbReference type="InterPro" id="IPR006563">
    <property type="entry name" value="POX_dom"/>
</dbReference>
<organism evidence="11 12">
    <name type="scientific">Jatropha curcas</name>
    <name type="common">Barbados nut</name>
    <dbReference type="NCBI Taxonomy" id="180498"/>
    <lineage>
        <taxon>Eukaryota</taxon>
        <taxon>Viridiplantae</taxon>
        <taxon>Streptophyta</taxon>
        <taxon>Embryophyta</taxon>
        <taxon>Tracheophyta</taxon>
        <taxon>Spermatophyta</taxon>
        <taxon>Magnoliopsida</taxon>
        <taxon>eudicotyledons</taxon>
        <taxon>Gunneridae</taxon>
        <taxon>Pentapetalae</taxon>
        <taxon>rosids</taxon>
        <taxon>fabids</taxon>
        <taxon>Malpighiales</taxon>
        <taxon>Euphorbiaceae</taxon>
        <taxon>Crotonoideae</taxon>
        <taxon>Jatropheae</taxon>
        <taxon>Jatropha</taxon>
    </lineage>
</organism>
<dbReference type="InterPro" id="IPR050224">
    <property type="entry name" value="TALE_homeobox"/>
</dbReference>
<name>A0A067L243_JATCU</name>
<keyword evidence="12" id="KW-1185">Reference proteome</keyword>
<evidence type="ECO:0000256" key="2">
    <source>
        <dbReference type="ARBA" id="ARBA00006454"/>
    </source>
</evidence>
<keyword evidence="6" id="KW-0804">Transcription</keyword>
<evidence type="ECO:0000256" key="7">
    <source>
        <dbReference type="ARBA" id="ARBA00023242"/>
    </source>
</evidence>
<dbReference type="SMART" id="SM00389">
    <property type="entry name" value="HOX"/>
    <property type="match status" value="1"/>
</dbReference>
<dbReference type="OrthoDB" id="10056939at2759"/>
<dbReference type="PROSITE" id="PS50071">
    <property type="entry name" value="HOMEOBOX_2"/>
    <property type="match status" value="1"/>
</dbReference>
<feature type="compositionally biased region" description="Polar residues" evidence="9">
    <location>
        <begin position="1"/>
        <end position="17"/>
    </location>
</feature>
<gene>
    <name evidence="11" type="ORF">JCGZ_04485</name>
</gene>
<comment type="subcellular location">
    <subcellularLocation>
        <location evidence="1 8">Nucleus</location>
    </subcellularLocation>
</comment>
<evidence type="ECO:0000256" key="3">
    <source>
        <dbReference type="ARBA" id="ARBA00023015"/>
    </source>
</evidence>
<comment type="similarity">
    <text evidence="2">Belongs to the TALE/BELL homeobox family.</text>
</comment>
<dbReference type="Pfam" id="PF07526">
    <property type="entry name" value="POX"/>
    <property type="match status" value="1"/>
</dbReference>
<evidence type="ECO:0000256" key="1">
    <source>
        <dbReference type="ARBA" id="ARBA00004123"/>
    </source>
</evidence>
<dbReference type="Pfam" id="PF05920">
    <property type="entry name" value="Homeobox_KN"/>
    <property type="match status" value="1"/>
</dbReference>
<evidence type="ECO:0000256" key="6">
    <source>
        <dbReference type="ARBA" id="ARBA00023163"/>
    </source>
</evidence>
<feature type="compositionally biased region" description="Polar residues" evidence="9">
    <location>
        <begin position="301"/>
        <end position="315"/>
    </location>
</feature>
<dbReference type="Gene3D" id="1.10.10.60">
    <property type="entry name" value="Homeodomain-like"/>
    <property type="match status" value="1"/>
</dbReference>
<dbReference type="SUPFAM" id="SSF46689">
    <property type="entry name" value="Homeodomain-like"/>
    <property type="match status" value="1"/>
</dbReference>
<accession>A0A067L243</accession>
<dbReference type="InterPro" id="IPR001356">
    <property type="entry name" value="HD"/>
</dbReference>
<proteinExistence type="inferred from homology"/>
<evidence type="ECO:0000313" key="12">
    <source>
        <dbReference type="Proteomes" id="UP000027138"/>
    </source>
</evidence>
<dbReference type="SMART" id="SM00574">
    <property type="entry name" value="POX"/>
    <property type="match status" value="1"/>
</dbReference>
<dbReference type="EMBL" id="KK914362">
    <property type="protein sequence ID" value="KDP38560.1"/>
    <property type="molecule type" value="Genomic_DNA"/>
</dbReference>
<keyword evidence="5 8" id="KW-0371">Homeobox</keyword>